<accession>A0A016SCA7</accession>
<reference evidence="2" key="1">
    <citation type="journal article" date="2015" name="Nat. Genet.">
        <title>The genome and transcriptome of the zoonotic hookworm Ancylostoma ceylanicum identify infection-specific gene families.</title>
        <authorList>
            <person name="Schwarz E.M."/>
            <person name="Hu Y."/>
            <person name="Antoshechkin I."/>
            <person name="Miller M.M."/>
            <person name="Sternberg P.W."/>
            <person name="Aroian R.V."/>
        </authorList>
    </citation>
    <scope>NUCLEOTIDE SEQUENCE</scope>
    <source>
        <strain evidence="2">HY135</strain>
    </source>
</reference>
<protein>
    <submittedName>
        <fullName evidence="1">Uncharacterized protein</fullName>
    </submittedName>
</protein>
<evidence type="ECO:0000313" key="1">
    <source>
        <dbReference type="EMBL" id="EYB87929.1"/>
    </source>
</evidence>
<organism evidence="1 2">
    <name type="scientific">Ancylostoma ceylanicum</name>
    <dbReference type="NCBI Taxonomy" id="53326"/>
    <lineage>
        <taxon>Eukaryota</taxon>
        <taxon>Metazoa</taxon>
        <taxon>Ecdysozoa</taxon>
        <taxon>Nematoda</taxon>
        <taxon>Chromadorea</taxon>
        <taxon>Rhabditida</taxon>
        <taxon>Rhabditina</taxon>
        <taxon>Rhabditomorpha</taxon>
        <taxon>Strongyloidea</taxon>
        <taxon>Ancylostomatidae</taxon>
        <taxon>Ancylostomatinae</taxon>
        <taxon>Ancylostoma</taxon>
    </lineage>
</organism>
<keyword evidence="2" id="KW-1185">Reference proteome</keyword>
<dbReference type="EMBL" id="JARK01001591">
    <property type="protein sequence ID" value="EYB87929.1"/>
    <property type="molecule type" value="Genomic_DNA"/>
</dbReference>
<dbReference type="Proteomes" id="UP000024635">
    <property type="component" value="Unassembled WGS sequence"/>
</dbReference>
<dbReference type="AlphaFoldDB" id="A0A016SCA7"/>
<gene>
    <name evidence="1" type="primary">Acey_s0255.g335</name>
    <name evidence="1" type="ORF">Y032_0255g335</name>
</gene>
<comment type="caution">
    <text evidence="1">The sequence shown here is derived from an EMBL/GenBank/DDBJ whole genome shotgun (WGS) entry which is preliminary data.</text>
</comment>
<proteinExistence type="predicted"/>
<evidence type="ECO:0000313" key="2">
    <source>
        <dbReference type="Proteomes" id="UP000024635"/>
    </source>
</evidence>
<sequence>MADVMDNGDGCRSGCWRDVPVLGWKTPGPMSGPIDHECEVPFYIVGCSHVNDGGGIASGTISLAQSIITEDAEDEE</sequence>
<name>A0A016SCA7_9BILA</name>